<dbReference type="FunFam" id="1.20.1200.10:FF:000001">
    <property type="entry name" value="Cob(I)yrinic acid a,c-diamide adenosyltransferase"/>
    <property type="match status" value="1"/>
</dbReference>
<dbReference type="GO" id="GO:0005524">
    <property type="term" value="F:ATP binding"/>
    <property type="evidence" value="ECO:0007669"/>
    <property type="project" value="UniProtKB-KW"/>
</dbReference>
<evidence type="ECO:0000256" key="1">
    <source>
        <dbReference type="ARBA" id="ARBA00007487"/>
    </source>
</evidence>
<evidence type="ECO:0000256" key="2">
    <source>
        <dbReference type="ARBA" id="ARBA00011233"/>
    </source>
</evidence>
<dbReference type="PANTHER" id="PTHR12213">
    <property type="entry name" value="CORRINOID ADENOSYLTRANSFERASE"/>
    <property type="match status" value="1"/>
</dbReference>
<dbReference type="AlphaFoldDB" id="A0A160TTE6"/>
<evidence type="ECO:0000256" key="4">
    <source>
        <dbReference type="ARBA" id="ARBA00022741"/>
    </source>
</evidence>
<keyword evidence="4" id="KW-0547">Nucleotide-binding</keyword>
<dbReference type="SUPFAM" id="SSF89028">
    <property type="entry name" value="Cobalamin adenosyltransferase-like"/>
    <property type="match status" value="1"/>
</dbReference>
<dbReference type="PANTHER" id="PTHR12213:SF0">
    <property type="entry name" value="CORRINOID ADENOSYLTRANSFERASE MMAB"/>
    <property type="match status" value="1"/>
</dbReference>
<gene>
    <name evidence="7" type="ORF">MGWOODY_XGa1299</name>
</gene>
<dbReference type="Gene3D" id="1.20.1200.10">
    <property type="entry name" value="Cobalamin adenosyltransferase-like"/>
    <property type="match status" value="1"/>
</dbReference>
<reference evidence="7" key="1">
    <citation type="submission" date="2015-10" db="EMBL/GenBank/DDBJ databases">
        <authorList>
            <person name="Gilbert D.G."/>
        </authorList>
    </citation>
    <scope>NUCLEOTIDE SEQUENCE</scope>
</reference>
<comment type="subunit">
    <text evidence="2">Homotrimer.</text>
</comment>
<evidence type="ECO:0000259" key="6">
    <source>
        <dbReference type="Pfam" id="PF01923"/>
    </source>
</evidence>
<protein>
    <submittedName>
        <fullName evidence="7">ATP:Cob(I)alamin adenosyltransferase</fullName>
        <ecNumber evidence="7">2.5.1.17</ecNumber>
    </submittedName>
</protein>
<dbReference type="EC" id="2.5.1.17" evidence="7"/>
<keyword evidence="5" id="KW-0067">ATP-binding</keyword>
<evidence type="ECO:0000256" key="5">
    <source>
        <dbReference type="ARBA" id="ARBA00022840"/>
    </source>
</evidence>
<dbReference type="InterPro" id="IPR016030">
    <property type="entry name" value="CblAdoTrfase-like"/>
</dbReference>
<proteinExistence type="inferred from homology"/>
<dbReference type="Pfam" id="PF01923">
    <property type="entry name" value="Cob_adeno_trans"/>
    <property type="match status" value="1"/>
</dbReference>
<dbReference type="InterPro" id="IPR029499">
    <property type="entry name" value="PduO-typ"/>
</dbReference>
<dbReference type="NCBIfam" id="TIGR00636">
    <property type="entry name" value="PduO_Nterm"/>
    <property type="match status" value="1"/>
</dbReference>
<feature type="domain" description="Cobalamin adenosyltransferase-like" evidence="6">
    <location>
        <begin position="8"/>
        <end position="165"/>
    </location>
</feature>
<organism evidence="7">
    <name type="scientific">hydrothermal vent metagenome</name>
    <dbReference type="NCBI Taxonomy" id="652676"/>
    <lineage>
        <taxon>unclassified sequences</taxon>
        <taxon>metagenomes</taxon>
        <taxon>ecological metagenomes</taxon>
    </lineage>
</organism>
<dbReference type="InterPro" id="IPR036451">
    <property type="entry name" value="CblAdoTrfase-like_sf"/>
</dbReference>
<dbReference type="GO" id="GO:0009235">
    <property type="term" value="P:cobalamin metabolic process"/>
    <property type="evidence" value="ECO:0007669"/>
    <property type="project" value="UniProtKB-ARBA"/>
</dbReference>
<evidence type="ECO:0000256" key="3">
    <source>
        <dbReference type="ARBA" id="ARBA00022679"/>
    </source>
</evidence>
<dbReference type="GO" id="GO:0008817">
    <property type="term" value="F:corrinoid adenosyltransferase activity"/>
    <property type="evidence" value="ECO:0007669"/>
    <property type="project" value="UniProtKB-EC"/>
</dbReference>
<sequence>MGNRLTKIYTRTGDSGETGLGDGSRIAKTASRVEAMGNADELNSVLGILVDEPLPEPISECLFNVQHTLFDIGGELSIPGHNLVKPDQVVYLEQTLDQLNKDLPPLKDFILPGGARSAAVCHLARSVCRRLERSLFAVDDQQSVTTVTLQYVNRLSDLLFVIARTLNQEAGEPDVLWDHVRQSKSDSTNS</sequence>
<dbReference type="EMBL" id="CZRL01000092">
    <property type="protein sequence ID" value="CUS52915.1"/>
    <property type="molecule type" value="Genomic_DNA"/>
</dbReference>
<accession>A0A160TTE6</accession>
<name>A0A160TTE6_9ZZZZ</name>
<comment type="similarity">
    <text evidence="1">Belongs to the Cob(I)alamin adenosyltransferase family.</text>
</comment>
<evidence type="ECO:0000313" key="7">
    <source>
        <dbReference type="EMBL" id="CUS52915.1"/>
    </source>
</evidence>
<keyword evidence="3 7" id="KW-0808">Transferase</keyword>